<dbReference type="EMBL" id="JAQQXP010000001">
    <property type="protein sequence ID" value="MDC8829322.1"/>
    <property type="molecule type" value="Genomic_DNA"/>
</dbReference>
<dbReference type="InterPro" id="IPR048376">
    <property type="entry name" value="YqiJ_N"/>
</dbReference>
<organism evidence="4 5">
    <name type="scientific">Alteromonas gilva</name>
    <dbReference type="NCBI Taxonomy" id="2987522"/>
    <lineage>
        <taxon>Bacteria</taxon>
        <taxon>Pseudomonadati</taxon>
        <taxon>Pseudomonadota</taxon>
        <taxon>Gammaproteobacteria</taxon>
        <taxon>Alteromonadales</taxon>
        <taxon>Alteromonadaceae</taxon>
        <taxon>Alteromonas/Salinimonas group</taxon>
        <taxon>Alteromonas</taxon>
    </lineage>
</organism>
<evidence type="ECO:0000313" key="4">
    <source>
        <dbReference type="EMBL" id="MDC8829322.1"/>
    </source>
</evidence>
<protein>
    <submittedName>
        <fullName evidence="4">DUF1449 family protein</fullName>
    </submittedName>
</protein>
<reference evidence="4 5" key="1">
    <citation type="submission" date="2022-10" db="EMBL/GenBank/DDBJ databases">
        <title>Alteromonas sp. chi3 Genome sequencing.</title>
        <authorList>
            <person name="Park S."/>
        </authorList>
    </citation>
    <scope>NUCLEOTIDE SEQUENCE [LARGE SCALE GENOMIC DNA]</scope>
    <source>
        <strain evidence="5">chi3</strain>
    </source>
</reference>
<feature type="transmembrane region" description="Helical" evidence="1">
    <location>
        <begin position="12"/>
        <end position="42"/>
    </location>
</feature>
<feature type="domain" description="Inner membrane protein YqiJ N-terminal" evidence="3">
    <location>
        <begin position="10"/>
        <end position="117"/>
    </location>
</feature>
<dbReference type="Pfam" id="PF21001">
    <property type="entry name" value="YqiJ_N"/>
    <property type="match status" value="1"/>
</dbReference>
<dbReference type="InterPro" id="IPR010840">
    <property type="entry name" value="YqiJ_OB"/>
</dbReference>
<feature type="domain" description="Inner membrane protein YqiJ OB-fold" evidence="2">
    <location>
        <begin position="141"/>
        <end position="201"/>
    </location>
</feature>
<evidence type="ECO:0000313" key="5">
    <source>
        <dbReference type="Proteomes" id="UP001218788"/>
    </source>
</evidence>
<keyword evidence="1" id="KW-0812">Transmembrane</keyword>
<dbReference type="Proteomes" id="UP001218788">
    <property type="component" value="Unassembled WGS sequence"/>
</dbReference>
<gene>
    <name evidence="4" type="ORF">OIK42_00980</name>
</gene>
<name>A0ABT5KXG3_9ALTE</name>
<keyword evidence="1" id="KW-0472">Membrane</keyword>
<dbReference type="Pfam" id="PF07290">
    <property type="entry name" value="YqiJ_OB"/>
    <property type="match status" value="1"/>
</dbReference>
<evidence type="ECO:0000259" key="3">
    <source>
        <dbReference type="Pfam" id="PF21001"/>
    </source>
</evidence>
<keyword evidence="1" id="KW-1133">Transmembrane helix</keyword>
<feature type="transmembrane region" description="Helical" evidence="1">
    <location>
        <begin position="70"/>
        <end position="91"/>
    </location>
</feature>
<evidence type="ECO:0000256" key="1">
    <source>
        <dbReference type="SAM" id="Phobius"/>
    </source>
</evidence>
<accession>A0ABT5KXG3</accession>
<sequence>MLSLLLNEANIWFSCGLGAVLTLLTLEITGMLFGVSLLSIVAEQATTDRHSDTASGRTLATWLALDRLPFLVWLMLLVTSFGITGLVLNFLSLHFLATYVNPWPVIALALLIAVVITAQCGGLIARWLPEQPTATLPIEHLVGTVGCITSGVARPRSPAQAKFTDCSGQAHYLLVEPMENNEQFSQGEQVLLLKKQAQSWLVTRYIAPE</sequence>
<proteinExistence type="predicted"/>
<comment type="caution">
    <text evidence="4">The sequence shown here is derived from an EMBL/GenBank/DDBJ whole genome shotgun (WGS) entry which is preliminary data.</text>
</comment>
<feature type="transmembrane region" description="Helical" evidence="1">
    <location>
        <begin position="103"/>
        <end position="128"/>
    </location>
</feature>
<keyword evidence="5" id="KW-1185">Reference proteome</keyword>
<evidence type="ECO:0000259" key="2">
    <source>
        <dbReference type="Pfam" id="PF07290"/>
    </source>
</evidence>
<dbReference type="RefSeq" id="WP_273637687.1">
    <property type="nucleotide sequence ID" value="NZ_JAQQXP010000001.1"/>
</dbReference>